<evidence type="ECO:0000256" key="6">
    <source>
        <dbReference type="ARBA" id="ARBA00023136"/>
    </source>
</evidence>
<gene>
    <name evidence="9" type="ORF">JOF29_001388</name>
</gene>
<keyword evidence="3" id="KW-1003">Cell membrane</keyword>
<dbReference type="Pfam" id="PF09335">
    <property type="entry name" value="VTT_dom"/>
    <property type="match status" value="1"/>
</dbReference>
<keyword evidence="6 7" id="KW-0472">Membrane</keyword>
<dbReference type="InterPro" id="IPR032816">
    <property type="entry name" value="VTT_dom"/>
</dbReference>
<dbReference type="PANTHER" id="PTHR42709">
    <property type="entry name" value="ALKALINE PHOSPHATASE LIKE PROTEIN"/>
    <property type="match status" value="1"/>
</dbReference>
<feature type="transmembrane region" description="Helical" evidence="7">
    <location>
        <begin position="143"/>
        <end position="164"/>
    </location>
</feature>
<feature type="domain" description="VTT" evidence="8">
    <location>
        <begin position="38"/>
        <end position="163"/>
    </location>
</feature>
<evidence type="ECO:0000256" key="1">
    <source>
        <dbReference type="ARBA" id="ARBA00004651"/>
    </source>
</evidence>
<evidence type="ECO:0000313" key="9">
    <source>
        <dbReference type="EMBL" id="MBP2350305.1"/>
    </source>
</evidence>
<comment type="similarity">
    <text evidence="2">Belongs to the DedA family.</text>
</comment>
<name>A0ABS4UFB9_9ACTN</name>
<comment type="subcellular location">
    <subcellularLocation>
        <location evidence="1">Cell membrane</location>
        <topology evidence="1">Multi-pass membrane protein</topology>
    </subcellularLocation>
</comment>
<feature type="transmembrane region" description="Helical" evidence="7">
    <location>
        <begin position="58"/>
        <end position="80"/>
    </location>
</feature>
<accession>A0ABS4UFB9</accession>
<dbReference type="EMBL" id="JAGINT010000001">
    <property type="protein sequence ID" value="MBP2350305.1"/>
    <property type="molecule type" value="Genomic_DNA"/>
</dbReference>
<evidence type="ECO:0000256" key="7">
    <source>
        <dbReference type="SAM" id="Phobius"/>
    </source>
</evidence>
<reference evidence="9 10" key="1">
    <citation type="submission" date="2021-03" db="EMBL/GenBank/DDBJ databases">
        <title>Sequencing the genomes of 1000 actinobacteria strains.</title>
        <authorList>
            <person name="Klenk H.-P."/>
        </authorList>
    </citation>
    <scope>NUCLEOTIDE SEQUENCE [LARGE SCALE GENOMIC DNA]</scope>
    <source>
        <strain evidence="9 10">DSM 18824</strain>
    </source>
</reference>
<dbReference type="PANTHER" id="PTHR42709:SF6">
    <property type="entry name" value="UNDECAPRENYL PHOSPHATE TRANSPORTER A"/>
    <property type="match status" value="1"/>
</dbReference>
<feature type="transmembrane region" description="Helical" evidence="7">
    <location>
        <begin position="176"/>
        <end position="193"/>
    </location>
</feature>
<evidence type="ECO:0000256" key="3">
    <source>
        <dbReference type="ARBA" id="ARBA00022475"/>
    </source>
</evidence>
<keyword evidence="10" id="KW-1185">Reference proteome</keyword>
<evidence type="ECO:0000313" key="10">
    <source>
        <dbReference type="Proteomes" id="UP000755585"/>
    </source>
</evidence>
<feature type="transmembrane region" description="Helical" evidence="7">
    <location>
        <begin position="20"/>
        <end position="38"/>
    </location>
</feature>
<keyword evidence="4 7" id="KW-0812">Transmembrane</keyword>
<evidence type="ECO:0000256" key="2">
    <source>
        <dbReference type="ARBA" id="ARBA00010792"/>
    </source>
</evidence>
<keyword evidence="5 7" id="KW-1133">Transmembrane helix</keyword>
<evidence type="ECO:0000256" key="4">
    <source>
        <dbReference type="ARBA" id="ARBA00022692"/>
    </source>
</evidence>
<proteinExistence type="inferred from homology"/>
<dbReference type="Proteomes" id="UP000755585">
    <property type="component" value="Unassembled WGS sequence"/>
</dbReference>
<protein>
    <submittedName>
        <fullName evidence="9">Membrane protein DedA with SNARE-associated domain</fullName>
    </submittedName>
</protein>
<dbReference type="RefSeq" id="WP_209693376.1">
    <property type="nucleotide sequence ID" value="NZ_BAAAVU010000011.1"/>
</dbReference>
<sequence>MTELMEVARHLLSIAMASQWLLLILFVAAAVDAVFPVVPSEGMVITAGMAAAAGHQNLPLVIAVAMAGSVIGESFCYLLGRGSGPALHRWMMRQERRQQIYDRVSGALHKRGGLILMTVRYIPGARMVATLTAGATRYSFKKFLVFTFFGVTIAYTYVAMLGYLGGDAFAHDQLKGLAFSLSLAAVIGLVLETSRRIANRPRREGHRRLTIAAPVCLPARVPAQPSRLPVRQ</sequence>
<evidence type="ECO:0000259" key="8">
    <source>
        <dbReference type="Pfam" id="PF09335"/>
    </source>
</evidence>
<organism evidence="9 10">
    <name type="scientific">Kribbella aluminosa</name>
    <dbReference type="NCBI Taxonomy" id="416017"/>
    <lineage>
        <taxon>Bacteria</taxon>
        <taxon>Bacillati</taxon>
        <taxon>Actinomycetota</taxon>
        <taxon>Actinomycetes</taxon>
        <taxon>Propionibacteriales</taxon>
        <taxon>Kribbellaceae</taxon>
        <taxon>Kribbella</taxon>
    </lineage>
</organism>
<dbReference type="InterPro" id="IPR051311">
    <property type="entry name" value="DedA_domain"/>
</dbReference>
<comment type="caution">
    <text evidence="9">The sequence shown here is derived from an EMBL/GenBank/DDBJ whole genome shotgun (WGS) entry which is preliminary data.</text>
</comment>
<evidence type="ECO:0000256" key="5">
    <source>
        <dbReference type="ARBA" id="ARBA00022989"/>
    </source>
</evidence>